<evidence type="ECO:0000313" key="6">
    <source>
        <dbReference type="Proteomes" id="UP000183255"/>
    </source>
</evidence>
<feature type="modified residue" description="O-(phosphoribosyl dephospho-coenzyme A)serine" evidence="4">
    <location>
        <position position="20"/>
    </location>
</feature>
<dbReference type="AlphaFoldDB" id="A0A1G8K4K3"/>
<name>A0A1G8K4K3_9CLOT</name>
<sequence>MKRGNDMEILKQAVCGTIQSNDCFVRVAPGEELFLHLESTVLDAFGEQIEHVVRETLLGLGITKGQIYLEDKGALDYTIRARVETAVKRANG</sequence>
<dbReference type="Pfam" id="PF06857">
    <property type="entry name" value="ACP"/>
    <property type="match status" value="1"/>
</dbReference>
<organism evidence="5 6">
    <name type="scientific">Proteiniclasticum ruminis</name>
    <dbReference type="NCBI Taxonomy" id="398199"/>
    <lineage>
        <taxon>Bacteria</taxon>
        <taxon>Bacillati</taxon>
        <taxon>Bacillota</taxon>
        <taxon>Clostridia</taxon>
        <taxon>Eubacteriales</taxon>
        <taxon>Clostridiaceae</taxon>
        <taxon>Proteiniclasticum</taxon>
    </lineage>
</organism>
<dbReference type="PIRSF" id="PIRSF002736">
    <property type="entry name" value="Citrt_lyas_gamma"/>
    <property type="match status" value="1"/>
</dbReference>
<gene>
    <name evidence="5" type="ORF">SAMN05421804_102200</name>
</gene>
<keyword evidence="2" id="KW-0963">Cytoplasm</keyword>
<dbReference type="Proteomes" id="UP000183255">
    <property type="component" value="Unassembled WGS sequence"/>
</dbReference>
<keyword evidence="3 4" id="KW-0597">Phosphoprotein</keyword>
<protein>
    <submittedName>
        <fullName evidence="5">Citrate lyase subunit gamma (Acyl carrier protein)</fullName>
    </submittedName>
</protein>
<reference evidence="5 6" key="1">
    <citation type="submission" date="2016-10" db="EMBL/GenBank/DDBJ databases">
        <authorList>
            <person name="de Groot N.N."/>
        </authorList>
    </citation>
    <scope>NUCLEOTIDE SEQUENCE [LARGE SCALE GENOMIC DNA]</scope>
    <source>
        <strain evidence="5 6">CGMCC 1.5058</strain>
    </source>
</reference>
<proteinExistence type="predicted"/>
<dbReference type="NCBIfam" id="TIGR01608">
    <property type="entry name" value="citD"/>
    <property type="match status" value="1"/>
</dbReference>
<comment type="subcellular location">
    <subcellularLocation>
        <location evidence="1">Cytoplasm</location>
    </subcellularLocation>
</comment>
<evidence type="ECO:0000256" key="3">
    <source>
        <dbReference type="ARBA" id="ARBA00022553"/>
    </source>
</evidence>
<dbReference type="GO" id="GO:0016829">
    <property type="term" value="F:lyase activity"/>
    <property type="evidence" value="ECO:0007669"/>
    <property type="project" value="UniProtKB-KW"/>
</dbReference>
<evidence type="ECO:0000256" key="1">
    <source>
        <dbReference type="ARBA" id="ARBA00004496"/>
    </source>
</evidence>
<accession>A0A1G8K4K3</accession>
<dbReference type="InterPro" id="IPR023439">
    <property type="entry name" value="Mal_deCO2ase/Cit_lyase_ACP"/>
</dbReference>
<dbReference type="GO" id="GO:0005737">
    <property type="term" value="C:cytoplasm"/>
    <property type="evidence" value="ECO:0007669"/>
    <property type="project" value="UniProtKB-SubCell"/>
</dbReference>
<dbReference type="NCBIfam" id="NF009726">
    <property type="entry name" value="PRK13253.1"/>
    <property type="match status" value="1"/>
</dbReference>
<keyword evidence="5" id="KW-0456">Lyase</keyword>
<dbReference type="EMBL" id="FNDZ01000002">
    <property type="protein sequence ID" value="SDI38341.1"/>
    <property type="molecule type" value="Genomic_DNA"/>
</dbReference>
<dbReference type="InterPro" id="IPR006495">
    <property type="entry name" value="CitD"/>
</dbReference>
<evidence type="ECO:0000256" key="4">
    <source>
        <dbReference type="PIRSR" id="PIRSR002736-50"/>
    </source>
</evidence>
<evidence type="ECO:0000313" key="5">
    <source>
        <dbReference type="EMBL" id="SDI38341.1"/>
    </source>
</evidence>
<evidence type="ECO:0000256" key="2">
    <source>
        <dbReference type="ARBA" id="ARBA00022490"/>
    </source>
</evidence>